<evidence type="ECO:0000313" key="2">
    <source>
        <dbReference type="Proteomes" id="UP000239197"/>
    </source>
</evidence>
<gene>
    <name evidence="1" type="ORF">BV494_04515</name>
</gene>
<dbReference type="AlphaFoldDB" id="A0A2L1UMU3"/>
<evidence type="ECO:0000313" key="1">
    <source>
        <dbReference type="EMBL" id="AVF34241.1"/>
    </source>
</evidence>
<evidence type="ECO:0008006" key="3">
    <source>
        <dbReference type="Google" id="ProtNLM"/>
    </source>
</evidence>
<proteinExistence type="predicted"/>
<reference evidence="2" key="1">
    <citation type="submission" date="2017-01" db="EMBL/GenBank/DDBJ databases">
        <title>Genome sequence of Rouxiella sp. ERMR1:05.</title>
        <authorList>
            <person name="Kumar R."/>
            <person name="Singh D."/>
            <person name="Kumar S."/>
        </authorList>
    </citation>
    <scope>NUCLEOTIDE SEQUENCE [LARGE SCALE GENOMIC DNA]</scope>
    <source>
        <strain evidence="2">ERMR1:05</strain>
    </source>
</reference>
<accession>A0A2L1UMU3</accession>
<dbReference type="Proteomes" id="UP000239197">
    <property type="component" value="Chromosome"/>
</dbReference>
<sequence>MPITNGSLVTMKSGKAVGTVIDIVHIDDLLTEAIILWDGESFPRTTDIRQLREATTDSPMLHKSMN</sequence>
<dbReference type="RefSeq" id="WP_104921775.1">
    <property type="nucleotide sequence ID" value="NZ_CP019062.1"/>
</dbReference>
<dbReference type="KEGG" id="rox:BV494_04515"/>
<organism evidence="1 2">
    <name type="scientific">Rahnella sikkimica</name>
    <dbReference type="NCBI Taxonomy" id="1805933"/>
    <lineage>
        <taxon>Bacteria</taxon>
        <taxon>Pseudomonadati</taxon>
        <taxon>Pseudomonadota</taxon>
        <taxon>Gammaproteobacteria</taxon>
        <taxon>Enterobacterales</taxon>
        <taxon>Yersiniaceae</taxon>
        <taxon>Rahnella</taxon>
    </lineage>
</organism>
<name>A0A2L1UMU3_9GAMM</name>
<dbReference type="EMBL" id="CP019062">
    <property type="protein sequence ID" value="AVF34241.1"/>
    <property type="molecule type" value="Genomic_DNA"/>
</dbReference>
<protein>
    <recommendedName>
        <fullName evidence="3">DUF2158 domain-containing protein</fullName>
    </recommendedName>
</protein>
<keyword evidence="2" id="KW-1185">Reference proteome</keyword>